<name>A0A9X1NLH7_9ACTN</name>
<dbReference type="Proteomes" id="UP001138997">
    <property type="component" value="Unassembled WGS sequence"/>
</dbReference>
<sequence length="379" mass="40512">MSDTSSLHDVLPGGFSGAPPGRRRAGRQQRKRRKQRRRRTTTVLLVSLVVAGGGVYGAYLAISPIVERLTEPKDYAGPGSGEVLVVIPEGASGRVMAQELADKGVVKTPVAFIDAVAADKRGAGIQPGNYNLKLEMSAAGALDILADPANRIVAKVTIPEGTRLADALNVIAKKLDLDPKELRAAAESGDIGLPKAAKGNLEGFLYPATYEFGPDVTAESALAQMVKRGQQTYDKLGIPDNKLRKVVIEASLLEAEAGTEQYMGKVARVIENRVQSGMNLQFDSTVSYATGKFNVTTTPQDRESNSPYNTYKFPGLPAGPISNPGEAALAAALNPTPGKWKFFVTTNPDTGETKFANDFAQHQVYVKEFQAWLQANPGN</sequence>
<evidence type="ECO:0000313" key="10">
    <source>
        <dbReference type="Proteomes" id="UP001138997"/>
    </source>
</evidence>
<evidence type="ECO:0000256" key="1">
    <source>
        <dbReference type="ARBA" id="ARBA00022475"/>
    </source>
</evidence>
<keyword evidence="1 7" id="KW-1003">Cell membrane</keyword>
<gene>
    <name evidence="7 9" type="primary">mltG</name>
    <name evidence="9" type="ORF">LR394_36220</name>
</gene>
<evidence type="ECO:0000256" key="8">
    <source>
        <dbReference type="SAM" id="MobiDB-lite"/>
    </source>
</evidence>
<evidence type="ECO:0000256" key="6">
    <source>
        <dbReference type="ARBA" id="ARBA00023316"/>
    </source>
</evidence>
<protein>
    <recommendedName>
        <fullName evidence="7">Endolytic murein transglycosylase</fullName>
        <ecNumber evidence="7">4.2.2.29</ecNumber>
    </recommendedName>
    <alternativeName>
        <fullName evidence="7">Peptidoglycan lytic transglycosylase</fullName>
    </alternativeName>
    <alternativeName>
        <fullName evidence="7">Peptidoglycan polymerization terminase</fullName>
    </alternativeName>
</protein>
<dbReference type="NCBIfam" id="TIGR00247">
    <property type="entry name" value="endolytic transglycosylase MltG"/>
    <property type="match status" value="1"/>
</dbReference>
<comment type="similarity">
    <text evidence="7">Belongs to the transglycosylase MltG family.</text>
</comment>
<dbReference type="InterPro" id="IPR003770">
    <property type="entry name" value="MLTG-like"/>
</dbReference>
<comment type="caution">
    <text evidence="9">The sequence shown here is derived from an EMBL/GenBank/DDBJ whole genome shotgun (WGS) entry which is preliminary data.</text>
</comment>
<feature type="region of interest" description="Disordered" evidence="8">
    <location>
        <begin position="1"/>
        <end position="39"/>
    </location>
</feature>
<keyword evidence="6 7" id="KW-0961">Cell wall biogenesis/degradation</keyword>
<organism evidence="9 10">
    <name type="scientific">Kineosporia babensis</name>
    <dbReference type="NCBI Taxonomy" id="499548"/>
    <lineage>
        <taxon>Bacteria</taxon>
        <taxon>Bacillati</taxon>
        <taxon>Actinomycetota</taxon>
        <taxon>Actinomycetes</taxon>
        <taxon>Kineosporiales</taxon>
        <taxon>Kineosporiaceae</taxon>
        <taxon>Kineosporia</taxon>
    </lineage>
</organism>
<dbReference type="HAMAP" id="MF_02065">
    <property type="entry name" value="MltG"/>
    <property type="match status" value="1"/>
</dbReference>
<evidence type="ECO:0000313" key="9">
    <source>
        <dbReference type="EMBL" id="MCD5316358.1"/>
    </source>
</evidence>
<dbReference type="PANTHER" id="PTHR30518:SF2">
    <property type="entry name" value="ENDOLYTIC MUREIN TRANSGLYCOSYLASE"/>
    <property type="match status" value="1"/>
</dbReference>
<comment type="catalytic activity">
    <reaction evidence="7">
        <text>a peptidoglycan chain = a peptidoglycan chain with N-acetyl-1,6-anhydromuramyl-[peptide] at the reducing end + a peptidoglycan chain with N-acetylglucosamine at the non-reducing end.</text>
        <dbReference type="EC" id="4.2.2.29"/>
    </reaction>
</comment>
<feature type="site" description="Important for catalytic activity" evidence="7">
    <location>
        <position position="256"/>
    </location>
</feature>
<dbReference type="PANTHER" id="PTHR30518">
    <property type="entry name" value="ENDOLYTIC MUREIN TRANSGLYCOSYLASE"/>
    <property type="match status" value="1"/>
</dbReference>
<dbReference type="EC" id="4.2.2.29" evidence="7"/>
<proteinExistence type="inferred from homology"/>
<keyword evidence="2 7" id="KW-0812">Transmembrane</keyword>
<comment type="subcellular location">
    <subcellularLocation>
        <location evidence="7">Cell membrane</location>
        <topology evidence="7">Single-pass membrane protein</topology>
    </subcellularLocation>
</comment>
<feature type="transmembrane region" description="Helical" evidence="7">
    <location>
        <begin position="40"/>
        <end position="62"/>
    </location>
</feature>
<dbReference type="CDD" id="cd08010">
    <property type="entry name" value="MltG_like"/>
    <property type="match status" value="1"/>
</dbReference>
<keyword evidence="4 7" id="KW-0472">Membrane</keyword>
<keyword evidence="10" id="KW-1185">Reference proteome</keyword>
<dbReference type="AlphaFoldDB" id="A0A9X1NLH7"/>
<dbReference type="Pfam" id="PF02618">
    <property type="entry name" value="YceG"/>
    <property type="match status" value="1"/>
</dbReference>
<evidence type="ECO:0000256" key="4">
    <source>
        <dbReference type="ARBA" id="ARBA00023136"/>
    </source>
</evidence>
<accession>A0A9X1NLH7</accession>
<dbReference type="Gene3D" id="3.30.1490.480">
    <property type="entry name" value="Endolytic murein transglycosylase"/>
    <property type="match status" value="1"/>
</dbReference>
<keyword evidence="3 7" id="KW-1133">Transmembrane helix</keyword>
<dbReference type="GO" id="GO:0005886">
    <property type="term" value="C:plasma membrane"/>
    <property type="evidence" value="ECO:0007669"/>
    <property type="project" value="UniProtKB-SubCell"/>
</dbReference>
<evidence type="ECO:0000256" key="2">
    <source>
        <dbReference type="ARBA" id="ARBA00022692"/>
    </source>
</evidence>
<feature type="compositionally biased region" description="Basic residues" evidence="8">
    <location>
        <begin position="21"/>
        <end position="39"/>
    </location>
</feature>
<dbReference type="GO" id="GO:0071555">
    <property type="term" value="P:cell wall organization"/>
    <property type="evidence" value="ECO:0007669"/>
    <property type="project" value="UniProtKB-KW"/>
</dbReference>
<dbReference type="GO" id="GO:0008932">
    <property type="term" value="F:lytic endotransglycosylase activity"/>
    <property type="evidence" value="ECO:0007669"/>
    <property type="project" value="UniProtKB-UniRule"/>
</dbReference>
<reference evidence="9" key="1">
    <citation type="submission" date="2021-11" db="EMBL/GenBank/DDBJ databases">
        <title>Streptomyces corallinus and Kineosporia corallina sp. nov., two new coral-derived marine actinobacteria.</title>
        <authorList>
            <person name="Buangrab K."/>
            <person name="Sutthacheep M."/>
            <person name="Yeemin T."/>
            <person name="Harunari E."/>
            <person name="Igarashi Y."/>
            <person name="Sripreechasak P."/>
            <person name="Kanchanasin P."/>
            <person name="Tanasupawat S."/>
            <person name="Phongsopitanun W."/>
        </authorList>
    </citation>
    <scope>NUCLEOTIDE SEQUENCE</scope>
    <source>
        <strain evidence="9">JCM 31032</strain>
    </source>
</reference>
<keyword evidence="5 7" id="KW-0456">Lyase</keyword>
<comment type="function">
    <text evidence="7">Functions as a peptidoglycan terminase that cleaves nascent peptidoglycan strands endolytically to terminate their elongation.</text>
</comment>
<evidence type="ECO:0000256" key="7">
    <source>
        <dbReference type="HAMAP-Rule" id="MF_02065"/>
    </source>
</evidence>
<dbReference type="GO" id="GO:0009252">
    <property type="term" value="P:peptidoglycan biosynthetic process"/>
    <property type="evidence" value="ECO:0007669"/>
    <property type="project" value="UniProtKB-UniRule"/>
</dbReference>
<dbReference type="RefSeq" id="WP_231449210.1">
    <property type="nucleotide sequence ID" value="NZ_JAJOMB010000029.1"/>
</dbReference>
<dbReference type="EMBL" id="JAJOMB010000029">
    <property type="protein sequence ID" value="MCD5316358.1"/>
    <property type="molecule type" value="Genomic_DNA"/>
</dbReference>
<evidence type="ECO:0000256" key="5">
    <source>
        <dbReference type="ARBA" id="ARBA00023239"/>
    </source>
</evidence>
<evidence type="ECO:0000256" key="3">
    <source>
        <dbReference type="ARBA" id="ARBA00022989"/>
    </source>
</evidence>